<dbReference type="AlphaFoldDB" id="A0A916DXQ5"/>
<evidence type="ECO:0000256" key="1">
    <source>
        <dbReference type="SAM" id="MobiDB-lite"/>
    </source>
</evidence>
<accession>A0A916DXQ5</accession>
<dbReference type="OrthoDB" id="2470859at2759"/>
<evidence type="ECO:0000313" key="3">
    <source>
        <dbReference type="Proteomes" id="UP000684084"/>
    </source>
</evidence>
<dbReference type="VEuPathDB" id="FungiDB:RhiirFUN_011834"/>
<organism evidence="2 3">
    <name type="scientific">Rhizophagus irregularis</name>
    <dbReference type="NCBI Taxonomy" id="588596"/>
    <lineage>
        <taxon>Eukaryota</taxon>
        <taxon>Fungi</taxon>
        <taxon>Fungi incertae sedis</taxon>
        <taxon>Mucoromycota</taxon>
        <taxon>Glomeromycotina</taxon>
        <taxon>Glomeromycetes</taxon>
        <taxon>Glomerales</taxon>
        <taxon>Glomeraceae</taxon>
        <taxon>Rhizophagus</taxon>
    </lineage>
</organism>
<evidence type="ECO:0000313" key="2">
    <source>
        <dbReference type="EMBL" id="CAB5293232.1"/>
    </source>
</evidence>
<gene>
    <name evidence="2" type="ORF">CHRIB12_LOCUS252</name>
</gene>
<comment type="caution">
    <text evidence="2">The sequence shown here is derived from an EMBL/GenBank/DDBJ whole genome shotgun (WGS) entry which is preliminary data.</text>
</comment>
<dbReference type="EMBL" id="CAGKOT010000001">
    <property type="protein sequence ID" value="CAB5293232.1"/>
    <property type="molecule type" value="Genomic_DNA"/>
</dbReference>
<reference evidence="2" key="1">
    <citation type="submission" date="2020-05" db="EMBL/GenBank/DDBJ databases">
        <authorList>
            <person name="Rincon C."/>
            <person name="Sanders R I."/>
            <person name="Robbins C."/>
            <person name="Chaturvedi A."/>
        </authorList>
    </citation>
    <scope>NUCLEOTIDE SEQUENCE</scope>
    <source>
        <strain evidence="2">CHB12</strain>
    </source>
</reference>
<name>A0A916DXQ5_9GLOM</name>
<sequence>MTAGSDFEEQNHRTQSNSDLGFLKRKKKQKRKLMERKLKQSFGFGTLDLVSDVCFLLDFMPCCRSDRMNW</sequence>
<proteinExistence type="predicted"/>
<feature type="region of interest" description="Disordered" evidence="1">
    <location>
        <begin position="1"/>
        <end position="25"/>
    </location>
</feature>
<dbReference type="Proteomes" id="UP000684084">
    <property type="component" value="Unassembled WGS sequence"/>
</dbReference>
<protein>
    <submittedName>
        <fullName evidence="2">Uncharacterized protein</fullName>
    </submittedName>
</protein>